<evidence type="ECO:0000256" key="5">
    <source>
        <dbReference type="SAM" id="MobiDB-lite"/>
    </source>
</evidence>
<sequence>MLIQSSLPSSIEAPLSFLSEHGKQDFLCDWMPAAETWQMYSKCDKHPQGGCRKAVPITEGRKNDDDSCSLNFPKSCSQLSTISVMSEGSVPNFVYQRRKLRRKHATIFSAQASADTKASAGCLSAVSSEAPSVAAKDENRVPQVGLETETVRDLVILPVECNREPRAQSIDRCSVREEHGSDDAPKNSMSKVNEFYSANDSCSSSKSNMELGSASMKNDVDDTAECSSSSALGMATMGEDISEKDLCISILRSEGLLRGRLPTRSCPTDGVSYGSDSRGSRTCKVCGKSEISLKILICDHCEEAFHMSCCNPSIKKIPVDEWFCHSCLKKTRKMLKETTIRRSLNINGETSRSRNTTCKGELGPIAFMLKDTGPYTTGVRIGKGFQAEVADWSSPTASDVDFLGEPLEMDPSGCVNLHGHNANQSSRLSSIGNWLQCREVIDGLGEGVNGIICGKWRRAPLFEVQTDDWSCFCCIRWDPAHSDCAVPQELETDEVLRQLKYMEMLRPRLVAKRRKKLGRTKSGGSQNHKEDERNTQTR</sequence>
<keyword evidence="9" id="KW-1185">Reference proteome</keyword>
<dbReference type="GO" id="GO:0045740">
    <property type="term" value="P:positive regulation of DNA replication"/>
    <property type="evidence" value="ECO:0007669"/>
    <property type="project" value="TreeGrafter"/>
</dbReference>
<organism evidence="8 9">
    <name type="scientific">Vitis rotundifolia</name>
    <name type="common">Muscadine grape</name>
    <dbReference type="NCBI Taxonomy" id="103349"/>
    <lineage>
        <taxon>Eukaryota</taxon>
        <taxon>Viridiplantae</taxon>
        <taxon>Streptophyta</taxon>
        <taxon>Embryophyta</taxon>
        <taxon>Tracheophyta</taxon>
        <taxon>Spermatophyta</taxon>
        <taxon>Magnoliopsida</taxon>
        <taxon>eudicotyledons</taxon>
        <taxon>Gunneridae</taxon>
        <taxon>Pentapetalae</taxon>
        <taxon>rosids</taxon>
        <taxon>Vitales</taxon>
        <taxon>Vitaceae</taxon>
        <taxon>Viteae</taxon>
        <taxon>Vitis</taxon>
    </lineage>
</organism>
<dbReference type="AlphaFoldDB" id="A0AA38ZJ32"/>
<dbReference type="GO" id="GO:0031445">
    <property type="term" value="P:regulation of heterochromatin formation"/>
    <property type="evidence" value="ECO:0007669"/>
    <property type="project" value="TreeGrafter"/>
</dbReference>
<dbReference type="InterPro" id="IPR011124">
    <property type="entry name" value="Znf_CW"/>
</dbReference>
<evidence type="ECO:0000256" key="4">
    <source>
        <dbReference type="PROSITE-ProRule" id="PRU00146"/>
    </source>
</evidence>
<evidence type="ECO:0000313" key="8">
    <source>
        <dbReference type="EMBL" id="KAJ9689308.1"/>
    </source>
</evidence>
<dbReference type="GO" id="GO:0006355">
    <property type="term" value="P:regulation of DNA-templated transcription"/>
    <property type="evidence" value="ECO:0007669"/>
    <property type="project" value="TreeGrafter"/>
</dbReference>
<dbReference type="Gene3D" id="3.30.40.10">
    <property type="entry name" value="Zinc/RING finger domain, C3HC4 (zinc finger)"/>
    <property type="match status" value="1"/>
</dbReference>
<dbReference type="InterPro" id="IPR019786">
    <property type="entry name" value="Zinc_finger_PHD-type_CS"/>
</dbReference>
<dbReference type="InterPro" id="IPR001965">
    <property type="entry name" value="Znf_PHD"/>
</dbReference>
<feature type="domain" description="CW-type" evidence="7">
    <location>
        <begin position="428"/>
        <end position="492"/>
    </location>
</feature>
<name>A0AA38ZJ32_VITRO</name>
<dbReference type="FunFam" id="3.30.40.10:FF:000531">
    <property type="entry name" value="RING/FYVE/PHD zinc finger superfamily protein"/>
    <property type="match status" value="1"/>
</dbReference>
<dbReference type="PANTHER" id="PTHR46510:SF1">
    <property type="entry name" value="BROMODOMAIN ADJACENT TO ZINC FINGER DOMAIN PROTEIN 1A"/>
    <property type="match status" value="1"/>
</dbReference>
<dbReference type="PANTHER" id="PTHR46510">
    <property type="entry name" value="BROMODOMAIN ADJACENT TO ZINC FINGER DOMAIN PROTEIN 1A"/>
    <property type="match status" value="1"/>
</dbReference>
<keyword evidence="3" id="KW-0862">Zinc</keyword>
<dbReference type="Proteomes" id="UP001168098">
    <property type="component" value="Unassembled WGS sequence"/>
</dbReference>
<dbReference type="PROSITE" id="PS01359">
    <property type="entry name" value="ZF_PHD_1"/>
    <property type="match status" value="1"/>
</dbReference>
<dbReference type="GO" id="GO:0008270">
    <property type="term" value="F:zinc ion binding"/>
    <property type="evidence" value="ECO:0007669"/>
    <property type="project" value="UniProtKB-KW"/>
</dbReference>
<dbReference type="InterPro" id="IPR019787">
    <property type="entry name" value="Znf_PHD-finger"/>
</dbReference>
<feature type="region of interest" description="Disordered" evidence="5">
    <location>
        <begin position="513"/>
        <end position="538"/>
    </location>
</feature>
<dbReference type="SMART" id="SM00249">
    <property type="entry name" value="PHD"/>
    <property type="match status" value="1"/>
</dbReference>
<dbReference type="InterPro" id="IPR047171">
    <property type="entry name" value="BAZ1A"/>
</dbReference>
<dbReference type="Gene3D" id="3.30.40.100">
    <property type="match status" value="1"/>
</dbReference>
<dbReference type="EMBL" id="JARBHA010000011">
    <property type="protein sequence ID" value="KAJ9689308.1"/>
    <property type="molecule type" value="Genomic_DNA"/>
</dbReference>
<keyword evidence="2 4" id="KW-0863">Zinc-finger</keyword>
<comment type="caution">
    <text evidence="8">The sequence shown here is derived from an EMBL/GenBank/DDBJ whole genome shotgun (WGS) entry which is preliminary data.</text>
</comment>
<dbReference type="GO" id="GO:0008623">
    <property type="term" value="C:CHRAC"/>
    <property type="evidence" value="ECO:0007669"/>
    <property type="project" value="TreeGrafter"/>
</dbReference>
<dbReference type="Pfam" id="PF00628">
    <property type="entry name" value="PHD"/>
    <property type="match status" value="1"/>
</dbReference>
<reference evidence="8 9" key="1">
    <citation type="journal article" date="2023" name="BMC Biotechnol.">
        <title>Vitis rotundifolia cv Carlos genome sequencing.</title>
        <authorList>
            <person name="Huff M."/>
            <person name="Hulse-Kemp A."/>
            <person name="Scheffler B."/>
            <person name="Youngblood R."/>
            <person name="Simpson S."/>
            <person name="Babiker E."/>
            <person name="Staton M."/>
        </authorList>
    </citation>
    <scope>NUCLEOTIDE SEQUENCE [LARGE SCALE GENOMIC DNA]</scope>
    <source>
        <tissue evidence="8">Leaf</tissue>
    </source>
</reference>
<evidence type="ECO:0000313" key="9">
    <source>
        <dbReference type="Proteomes" id="UP001168098"/>
    </source>
</evidence>
<gene>
    <name evidence="8" type="ORF">PVL29_014806</name>
</gene>
<evidence type="ECO:0000259" key="7">
    <source>
        <dbReference type="PROSITE" id="PS51050"/>
    </source>
</evidence>
<dbReference type="InterPro" id="IPR011011">
    <property type="entry name" value="Znf_FYVE_PHD"/>
</dbReference>
<evidence type="ECO:0000256" key="2">
    <source>
        <dbReference type="ARBA" id="ARBA00022771"/>
    </source>
</evidence>
<dbReference type="InterPro" id="IPR013083">
    <property type="entry name" value="Znf_RING/FYVE/PHD"/>
</dbReference>
<keyword evidence="1" id="KW-0479">Metal-binding</keyword>
<feature type="domain" description="PHD-type" evidence="6">
    <location>
        <begin position="280"/>
        <end position="330"/>
    </location>
</feature>
<dbReference type="GO" id="GO:0000228">
    <property type="term" value="C:nuclear chromosome"/>
    <property type="evidence" value="ECO:0007669"/>
    <property type="project" value="TreeGrafter"/>
</dbReference>
<dbReference type="PROSITE" id="PS51050">
    <property type="entry name" value="ZF_CW"/>
    <property type="match status" value="1"/>
</dbReference>
<protein>
    <recommendedName>
        <fullName evidence="10">RING/FYVE/PHD zinc finger superfamily protein</fullName>
    </recommendedName>
</protein>
<dbReference type="SUPFAM" id="SSF57903">
    <property type="entry name" value="FYVE/PHD zinc finger"/>
    <property type="match status" value="1"/>
</dbReference>
<accession>A0AA38ZJ32</accession>
<dbReference type="PROSITE" id="PS50016">
    <property type="entry name" value="ZF_PHD_2"/>
    <property type="match status" value="1"/>
</dbReference>
<feature type="compositionally biased region" description="Basic and acidic residues" evidence="5">
    <location>
        <begin position="527"/>
        <end position="538"/>
    </location>
</feature>
<evidence type="ECO:0000259" key="6">
    <source>
        <dbReference type="PROSITE" id="PS50016"/>
    </source>
</evidence>
<evidence type="ECO:0000256" key="3">
    <source>
        <dbReference type="ARBA" id="ARBA00022833"/>
    </source>
</evidence>
<dbReference type="FunFam" id="3.30.40.100:FF:000005">
    <property type="entry name" value="uncharacterized protein LOC106759733 isoform X4"/>
    <property type="match status" value="1"/>
</dbReference>
<dbReference type="GO" id="GO:0006338">
    <property type="term" value="P:chromatin remodeling"/>
    <property type="evidence" value="ECO:0007669"/>
    <property type="project" value="InterPro"/>
</dbReference>
<dbReference type="GO" id="GO:0003677">
    <property type="term" value="F:DNA binding"/>
    <property type="evidence" value="ECO:0007669"/>
    <property type="project" value="TreeGrafter"/>
</dbReference>
<proteinExistence type="predicted"/>
<evidence type="ECO:0000256" key="1">
    <source>
        <dbReference type="ARBA" id="ARBA00022723"/>
    </source>
</evidence>
<evidence type="ECO:0008006" key="10">
    <source>
        <dbReference type="Google" id="ProtNLM"/>
    </source>
</evidence>